<dbReference type="Proteomes" id="UP000604046">
    <property type="component" value="Unassembled WGS sequence"/>
</dbReference>
<gene>
    <name evidence="2" type="ORF">SNAT2548_LOCUS18538</name>
</gene>
<proteinExistence type="predicted"/>
<evidence type="ECO:0000256" key="1">
    <source>
        <dbReference type="SAM" id="MobiDB-lite"/>
    </source>
</evidence>
<sequence length="95" mass="9840">MAGAKAPASGDEADAPAEGLEVIDGDPSPDGPVVDRLGYQIKSMDGRSLGTVVADAKKFWKLSDGKVVQKAAVGKKWAWSDQPPVQVSTPGLLAH</sequence>
<comment type="caution">
    <text evidence="2">The sequence shown here is derived from an EMBL/GenBank/DDBJ whole genome shotgun (WGS) entry which is preliminary data.</text>
</comment>
<evidence type="ECO:0000313" key="3">
    <source>
        <dbReference type="Proteomes" id="UP000604046"/>
    </source>
</evidence>
<dbReference type="AlphaFoldDB" id="A0A812PHJ9"/>
<protein>
    <submittedName>
        <fullName evidence="2">Uncharacterized protein</fullName>
    </submittedName>
</protein>
<feature type="region of interest" description="Disordered" evidence="1">
    <location>
        <begin position="1"/>
        <end position="33"/>
    </location>
</feature>
<name>A0A812PHJ9_9DINO</name>
<dbReference type="EMBL" id="CAJNDS010002147">
    <property type="protein sequence ID" value="CAE7351405.1"/>
    <property type="molecule type" value="Genomic_DNA"/>
</dbReference>
<reference evidence="2" key="1">
    <citation type="submission" date="2021-02" db="EMBL/GenBank/DDBJ databases">
        <authorList>
            <person name="Dougan E. K."/>
            <person name="Rhodes N."/>
            <person name="Thang M."/>
            <person name="Chan C."/>
        </authorList>
    </citation>
    <scope>NUCLEOTIDE SEQUENCE</scope>
</reference>
<evidence type="ECO:0000313" key="2">
    <source>
        <dbReference type="EMBL" id="CAE7351405.1"/>
    </source>
</evidence>
<accession>A0A812PHJ9</accession>
<keyword evidence="3" id="KW-1185">Reference proteome</keyword>
<organism evidence="2 3">
    <name type="scientific">Symbiodinium natans</name>
    <dbReference type="NCBI Taxonomy" id="878477"/>
    <lineage>
        <taxon>Eukaryota</taxon>
        <taxon>Sar</taxon>
        <taxon>Alveolata</taxon>
        <taxon>Dinophyceae</taxon>
        <taxon>Suessiales</taxon>
        <taxon>Symbiodiniaceae</taxon>
        <taxon>Symbiodinium</taxon>
    </lineage>
</organism>